<dbReference type="PANTHER" id="PTHR43792">
    <property type="entry name" value="GNAT FAMILY, PUTATIVE (AFU_ORTHOLOGUE AFUA_3G00765)-RELATED-RELATED"/>
    <property type="match status" value="1"/>
</dbReference>
<dbReference type="SUPFAM" id="SSF55729">
    <property type="entry name" value="Acyl-CoA N-acyltransferases (Nat)"/>
    <property type="match status" value="1"/>
</dbReference>
<evidence type="ECO:0000259" key="1">
    <source>
        <dbReference type="PROSITE" id="PS51186"/>
    </source>
</evidence>
<evidence type="ECO:0000313" key="3">
    <source>
        <dbReference type="Proteomes" id="UP001287286"/>
    </source>
</evidence>
<proteinExistence type="predicted"/>
<dbReference type="Gene3D" id="3.40.630.30">
    <property type="match status" value="1"/>
</dbReference>
<dbReference type="InterPro" id="IPR000182">
    <property type="entry name" value="GNAT_dom"/>
</dbReference>
<feature type="domain" description="N-acetyltransferase" evidence="1">
    <location>
        <begin position="46"/>
        <end position="225"/>
    </location>
</feature>
<comment type="caution">
    <text evidence="2">The sequence shown here is derived from an EMBL/GenBank/DDBJ whole genome shotgun (WGS) entry which is preliminary data.</text>
</comment>
<accession>A0ABR0BVH4</accession>
<organism evidence="2 3">
    <name type="scientific">Purpureocillium lilacinum</name>
    <name type="common">Paecilomyces lilacinus</name>
    <dbReference type="NCBI Taxonomy" id="33203"/>
    <lineage>
        <taxon>Eukaryota</taxon>
        <taxon>Fungi</taxon>
        <taxon>Dikarya</taxon>
        <taxon>Ascomycota</taxon>
        <taxon>Pezizomycotina</taxon>
        <taxon>Sordariomycetes</taxon>
        <taxon>Hypocreomycetidae</taxon>
        <taxon>Hypocreales</taxon>
        <taxon>Ophiocordycipitaceae</taxon>
        <taxon>Purpureocillium</taxon>
    </lineage>
</organism>
<dbReference type="EMBL" id="JAWRVI010000028">
    <property type="protein sequence ID" value="KAK4087990.1"/>
    <property type="molecule type" value="Genomic_DNA"/>
</dbReference>
<dbReference type="PANTHER" id="PTHR43792:SF1">
    <property type="entry name" value="N-ACETYLTRANSFERASE DOMAIN-CONTAINING PROTEIN"/>
    <property type="match status" value="1"/>
</dbReference>
<dbReference type="Pfam" id="PF13302">
    <property type="entry name" value="Acetyltransf_3"/>
    <property type="match status" value="1"/>
</dbReference>
<protein>
    <recommendedName>
        <fullName evidence="1">N-acetyltransferase domain-containing protein</fullName>
    </recommendedName>
</protein>
<evidence type="ECO:0000313" key="2">
    <source>
        <dbReference type="EMBL" id="KAK4087990.1"/>
    </source>
</evidence>
<dbReference type="Proteomes" id="UP001287286">
    <property type="component" value="Unassembled WGS sequence"/>
</dbReference>
<dbReference type="PROSITE" id="PS51186">
    <property type="entry name" value="GNAT"/>
    <property type="match status" value="1"/>
</dbReference>
<keyword evidence="3" id="KW-1185">Reference proteome</keyword>
<gene>
    <name evidence="2" type="ORF">Purlil1_7748</name>
</gene>
<reference evidence="2 3" key="1">
    <citation type="journal article" date="2024" name="Microbiol. Resour. Announc.">
        <title>Genome annotations for the ascomycete fungi Trichoderma harzianum, Trichoderma aggressivum, and Purpureocillium lilacinum.</title>
        <authorList>
            <person name="Beijen E.P.W."/>
            <person name="Ohm R.A."/>
        </authorList>
    </citation>
    <scope>NUCLEOTIDE SEQUENCE [LARGE SCALE GENOMIC DNA]</scope>
    <source>
        <strain evidence="2 3">CBS 150709</strain>
    </source>
</reference>
<name>A0ABR0BVH4_PURLI</name>
<sequence length="234" mass="26319">MHAPFIAMPSPMPEPSEKQWVTVRTTLPTVPYPLTESRAPITTSRLLIRPLADSDLETLHVLQTQPQVVQWSSRAVFNASVEVTRKILRDKLADDLATYEMAICLRDSGEMIGIGGSHRRVGNLGWPVLSYALRFEHWGKGYATEFLQAFLRRWWALPREEVEARVEASTVRGDGDVKDECVTSVATERNVASQRVMAKSGMRLAKVWREKDLSKPDEEALITLLGFATTKPSE</sequence>
<dbReference type="InterPro" id="IPR051531">
    <property type="entry name" value="N-acetyltransferase"/>
</dbReference>
<dbReference type="InterPro" id="IPR016181">
    <property type="entry name" value="Acyl_CoA_acyltransferase"/>
</dbReference>